<keyword evidence="8" id="KW-1185">Reference proteome</keyword>
<dbReference type="InterPro" id="IPR003565">
    <property type="entry name" value="Tetra_PHTase"/>
</dbReference>
<name>K9WEP2_9CYAN</name>
<reference evidence="7 8" key="1">
    <citation type="submission" date="2012-06" db="EMBL/GenBank/DDBJ databases">
        <title>Finished chromosome of genome of Microcoleus sp. PCC 7113.</title>
        <authorList>
            <consortium name="US DOE Joint Genome Institute"/>
            <person name="Gugger M."/>
            <person name="Coursin T."/>
            <person name="Rippka R."/>
            <person name="Tandeau De Marsac N."/>
            <person name="Huntemann M."/>
            <person name="Wei C.-L."/>
            <person name="Han J."/>
            <person name="Detter J.C."/>
            <person name="Han C."/>
            <person name="Tapia R."/>
            <person name="Chen A."/>
            <person name="Kyrpides N."/>
            <person name="Mavromatis K."/>
            <person name="Markowitz V."/>
            <person name="Szeto E."/>
            <person name="Ivanova N."/>
            <person name="Pagani I."/>
            <person name="Pati A."/>
            <person name="Goodwin L."/>
            <person name="Nordberg H.P."/>
            <person name="Cantor M.N."/>
            <person name="Hua S.X."/>
            <person name="Woyke T."/>
            <person name="Kerfeld C.A."/>
        </authorList>
    </citation>
    <scope>NUCLEOTIDE SEQUENCE [LARGE SCALE GENOMIC DNA]</scope>
    <source>
        <strain evidence="7 8">PCC 7113</strain>
    </source>
</reference>
<dbReference type="STRING" id="1173027.Mic7113_2890"/>
<dbReference type="GO" id="GO:0004081">
    <property type="term" value="F:bis(5'-nucleosyl)-tetraphosphatase (asymmetrical) activity"/>
    <property type="evidence" value="ECO:0007669"/>
    <property type="project" value="TreeGrafter"/>
</dbReference>
<dbReference type="OrthoDB" id="9816289at2"/>
<evidence type="ECO:0000259" key="6">
    <source>
        <dbReference type="PROSITE" id="PS51462"/>
    </source>
</evidence>
<dbReference type="HOGENOM" id="CLU_037162_14_4_3"/>
<accession>K9WEP2</accession>
<dbReference type="PROSITE" id="PS51462">
    <property type="entry name" value="NUDIX"/>
    <property type="match status" value="1"/>
</dbReference>
<dbReference type="PANTHER" id="PTHR21340">
    <property type="entry name" value="DIADENOSINE 5,5-P1,P4-TETRAPHOSPHATE PYROPHOSPHOHYDROLASE MUTT"/>
    <property type="match status" value="1"/>
</dbReference>
<dbReference type="GO" id="GO:0006754">
    <property type="term" value="P:ATP biosynthetic process"/>
    <property type="evidence" value="ECO:0007669"/>
    <property type="project" value="TreeGrafter"/>
</dbReference>
<dbReference type="InterPro" id="IPR051325">
    <property type="entry name" value="Nudix_hydrolase_domain"/>
</dbReference>
<dbReference type="PANTHER" id="PTHR21340:SF0">
    <property type="entry name" value="BIS(5'-NUCLEOSYL)-TETRAPHOSPHATASE [ASYMMETRICAL]"/>
    <property type="match status" value="1"/>
</dbReference>
<dbReference type="KEGG" id="mic:Mic7113_2890"/>
<evidence type="ECO:0000256" key="4">
    <source>
        <dbReference type="ARBA" id="ARBA00022801"/>
    </source>
</evidence>
<evidence type="ECO:0000256" key="2">
    <source>
        <dbReference type="ARBA" id="ARBA00018911"/>
    </source>
</evidence>
<protein>
    <recommendedName>
        <fullName evidence="2">Bis(5'-nucleosyl)-tetraphosphatase [asymmetrical]</fullName>
    </recommendedName>
    <alternativeName>
        <fullName evidence="5">Diadenosine 5',5'''-P1,P4-tetraphosphate asymmetrical hydrolase</fullName>
    </alternativeName>
</protein>
<dbReference type="Pfam" id="PF00293">
    <property type="entry name" value="NUDIX"/>
    <property type="match status" value="1"/>
</dbReference>
<dbReference type="InterPro" id="IPR015797">
    <property type="entry name" value="NUDIX_hydrolase-like_dom_sf"/>
</dbReference>
<dbReference type="EMBL" id="CP003630">
    <property type="protein sequence ID" value="AFZ18668.1"/>
    <property type="molecule type" value="Genomic_DNA"/>
</dbReference>
<evidence type="ECO:0000313" key="7">
    <source>
        <dbReference type="EMBL" id="AFZ18668.1"/>
    </source>
</evidence>
<evidence type="ECO:0000256" key="3">
    <source>
        <dbReference type="ARBA" id="ARBA00022741"/>
    </source>
</evidence>
<gene>
    <name evidence="7" type="ORF">Mic7113_2890</name>
</gene>
<keyword evidence="3" id="KW-0547">Nucleotide-binding</keyword>
<dbReference type="InterPro" id="IPR000086">
    <property type="entry name" value="NUDIX_hydrolase_dom"/>
</dbReference>
<dbReference type="InterPro" id="IPR020084">
    <property type="entry name" value="NUDIX_hydrolase_CS"/>
</dbReference>
<dbReference type="PROSITE" id="PS00893">
    <property type="entry name" value="NUDIX_BOX"/>
    <property type="match status" value="1"/>
</dbReference>
<comment type="similarity">
    <text evidence="1">Belongs to the Nudix hydrolase family.</text>
</comment>
<sequence>MRQVKSCGFIVMRTQPQLSFLLLMKHSSRYDLPKGHIEVGENELSCAFRELYEETGIAASSLHLDQTFRFTTIYQTSEQRFGLQEIAEKTLVIFLGWLKQDVKLQLSEHDAYIWVDWKPPHAIQKKTIDPLLAELEQHFHKNEIRF</sequence>
<feature type="domain" description="Nudix hydrolase" evidence="6">
    <location>
        <begin position="2"/>
        <end position="137"/>
    </location>
</feature>
<dbReference type="RefSeq" id="WP_015182817.1">
    <property type="nucleotide sequence ID" value="NC_019738.1"/>
</dbReference>
<dbReference type="GO" id="GO:0000166">
    <property type="term" value="F:nucleotide binding"/>
    <property type="evidence" value="ECO:0007669"/>
    <property type="project" value="UniProtKB-KW"/>
</dbReference>
<proteinExistence type="inferred from homology"/>
<dbReference type="AlphaFoldDB" id="K9WEP2"/>
<evidence type="ECO:0000256" key="1">
    <source>
        <dbReference type="ARBA" id="ARBA00005582"/>
    </source>
</evidence>
<dbReference type="Gene3D" id="3.90.79.10">
    <property type="entry name" value="Nucleoside Triphosphate Pyrophosphohydrolase"/>
    <property type="match status" value="1"/>
</dbReference>
<dbReference type="eggNOG" id="COG0494">
    <property type="taxonomic scope" value="Bacteria"/>
</dbReference>
<dbReference type="CDD" id="cd03428">
    <property type="entry name" value="NUDIX_Ap4A_Nudt2"/>
    <property type="match status" value="1"/>
</dbReference>
<organism evidence="7 8">
    <name type="scientific">Allocoleopsis franciscana PCC 7113</name>
    <dbReference type="NCBI Taxonomy" id="1173027"/>
    <lineage>
        <taxon>Bacteria</taxon>
        <taxon>Bacillati</taxon>
        <taxon>Cyanobacteriota</taxon>
        <taxon>Cyanophyceae</taxon>
        <taxon>Coleofasciculales</taxon>
        <taxon>Coleofasciculaceae</taxon>
        <taxon>Allocoleopsis</taxon>
        <taxon>Allocoleopsis franciscana</taxon>
    </lineage>
</organism>
<dbReference type="SUPFAM" id="SSF55811">
    <property type="entry name" value="Nudix"/>
    <property type="match status" value="1"/>
</dbReference>
<dbReference type="Proteomes" id="UP000010471">
    <property type="component" value="Chromosome"/>
</dbReference>
<dbReference type="GO" id="GO:0006167">
    <property type="term" value="P:AMP biosynthetic process"/>
    <property type="evidence" value="ECO:0007669"/>
    <property type="project" value="TreeGrafter"/>
</dbReference>
<keyword evidence="4 7" id="KW-0378">Hydrolase</keyword>
<evidence type="ECO:0000256" key="5">
    <source>
        <dbReference type="ARBA" id="ARBA00032644"/>
    </source>
</evidence>
<evidence type="ECO:0000313" key="8">
    <source>
        <dbReference type="Proteomes" id="UP000010471"/>
    </source>
</evidence>